<keyword evidence="3" id="KW-1185">Reference proteome</keyword>
<accession>A0A8X6NWD1</accession>
<evidence type="ECO:0000313" key="3">
    <source>
        <dbReference type="Proteomes" id="UP000887013"/>
    </source>
</evidence>
<dbReference type="Proteomes" id="UP000887013">
    <property type="component" value="Unassembled WGS sequence"/>
</dbReference>
<dbReference type="AlphaFoldDB" id="A0A8X6NWD1"/>
<protein>
    <submittedName>
        <fullName evidence="2">Uncharacterized protein</fullName>
    </submittedName>
</protein>
<sequence length="117" mass="13466">MESHTEMDLYSSSVSSPTCSPRPEIQEPSNCSRRLQNTNQIQKIRIYIERKSSAIKTYQSYKDFNENEPYYIAEVNAYLKAQANTKELVSLLHSIPSCEFNGCPLPQKIFIMKITLP</sequence>
<feature type="compositionally biased region" description="Low complexity" evidence="1">
    <location>
        <begin position="11"/>
        <end position="23"/>
    </location>
</feature>
<evidence type="ECO:0000256" key="1">
    <source>
        <dbReference type="SAM" id="MobiDB-lite"/>
    </source>
</evidence>
<evidence type="ECO:0000313" key="2">
    <source>
        <dbReference type="EMBL" id="GFT38690.1"/>
    </source>
</evidence>
<reference evidence="2" key="1">
    <citation type="submission" date="2020-08" db="EMBL/GenBank/DDBJ databases">
        <title>Multicomponent nature underlies the extraordinary mechanical properties of spider dragline silk.</title>
        <authorList>
            <person name="Kono N."/>
            <person name="Nakamura H."/>
            <person name="Mori M."/>
            <person name="Yoshida Y."/>
            <person name="Ohtoshi R."/>
            <person name="Malay A.D."/>
            <person name="Moran D.A.P."/>
            <person name="Tomita M."/>
            <person name="Numata K."/>
            <person name="Arakawa K."/>
        </authorList>
    </citation>
    <scope>NUCLEOTIDE SEQUENCE</scope>
</reference>
<name>A0A8X6NWD1_NEPPI</name>
<proteinExistence type="predicted"/>
<comment type="caution">
    <text evidence="2">The sequence shown here is derived from an EMBL/GenBank/DDBJ whole genome shotgun (WGS) entry which is preliminary data.</text>
</comment>
<gene>
    <name evidence="2" type="ORF">NPIL_652871</name>
</gene>
<feature type="region of interest" description="Disordered" evidence="1">
    <location>
        <begin position="1"/>
        <end position="34"/>
    </location>
</feature>
<dbReference type="EMBL" id="BMAW01014394">
    <property type="protein sequence ID" value="GFT38690.1"/>
    <property type="molecule type" value="Genomic_DNA"/>
</dbReference>
<organism evidence="2 3">
    <name type="scientific">Nephila pilipes</name>
    <name type="common">Giant wood spider</name>
    <name type="synonym">Nephila maculata</name>
    <dbReference type="NCBI Taxonomy" id="299642"/>
    <lineage>
        <taxon>Eukaryota</taxon>
        <taxon>Metazoa</taxon>
        <taxon>Ecdysozoa</taxon>
        <taxon>Arthropoda</taxon>
        <taxon>Chelicerata</taxon>
        <taxon>Arachnida</taxon>
        <taxon>Araneae</taxon>
        <taxon>Araneomorphae</taxon>
        <taxon>Entelegynae</taxon>
        <taxon>Araneoidea</taxon>
        <taxon>Nephilidae</taxon>
        <taxon>Nephila</taxon>
    </lineage>
</organism>